<dbReference type="PANTHER" id="PTHR23028">
    <property type="entry name" value="ACETYLTRANSFERASE"/>
    <property type="match status" value="1"/>
</dbReference>
<feature type="transmembrane region" description="Helical" evidence="9">
    <location>
        <begin position="20"/>
        <end position="38"/>
    </location>
</feature>
<feature type="region of interest" description="Disordered" evidence="8">
    <location>
        <begin position="423"/>
        <end position="446"/>
    </location>
</feature>
<evidence type="ECO:0000256" key="3">
    <source>
        <dbReference type="ARBA" id="ARBA00022679"/>
    </source>
</evidence>
<reference evidence="12" key="1">
    <citation type="journal article" date="2019" name="Int. J. Syst. Evol. Microbiol.">
        <title>The Global Catalogue of Microorganisms (GCM) 10K type strain sequencing project: providing services to taxonomists for standard genome sequencing and annotation.</title>
        <authorList>
            <consortium name="The Broad Institute Genomics Platform"/>
            <consortium name="The Broad Institute Genome Sequencing Center for Infectious Disease"/>
            <person name="Wu L."/>
            <person name="Ma J."/>
        </authorList>
    </citation>
    <scope>NUCLEOTIDE SEQUENCE [LARGE SCALE GENOMIC DNA]</scope>
    <source>
        <strain evidence="12">CCUG 52478</strain>
    </source>
</reference>
<keyword evidence="5 9" id="KW-1133">Transmembrane helix</keyword>
<evidence type="ECO:0000256" key="2">
    <source>
        <dbReference type="ARBA" id="ARBA00022475"/>
    </source>
</evidence>
<feature type="transmembrane region" description="Helical" evidence="9">
    <location>
        <begin position="208"/>
        <end position="230"/>
    </location>
</feature>
<evidence type="ECO:0000256" key="5">
    <source>
        <dbReference type="ARBA" id="ARBA00022989"/>
    </source>
</evidence>
<feature type="transmembrane region" description="Helical" evidence="9">
    <location>
        <begin position="373"/>
        <end position="395"/>
    </location>
</feature>
<feature type="transmembrane region" description="Helical" evidence="9">
    <location>
        <begin position="181"/>
        <end position="202"/>
    </location>
</feature>
<keyword evidence="12" id="KW-1185">Reference proteome</keyword>
<evidence type="ECO:0000256" key="7">
    <source>
        <dbReference type="ARBA" id="ARBA00023315"/>
    </source>
</evidence>
<dbReference type="PANTHER" id="PTHR23028:SF53">
    <property type="entry name" value="ACYL_TRANSF_3 DOMAIN-CONTAINING PROTEIN"/>
    <property type="match status" value="1"/>
</dbReference>
<feature type="domain" description="Acyltransferase 3" evidence="10">
    <location>
        <begin position="19"/>
        <end position="344"/>
    </location>
</feature>
<organism evidence="11 12">
    <name type="scientific">Nocardioides ginsengisoli</name>
    <dbReference type="NCBI Taxonomy" id="363868"/>
    <lineage>
        <taxon>Bacteria</taxon>
        <taxon>Bacillati</taxon>
        <taxon>Actinomycetota</taxon>
        <taxon>Actinomycetes</taxon>
        <taxon>Propionibacteriales</taxon>
        <taxon>Nocardioidaceae</taxon>
        <taxon>Nocardioides</taxon>
    </lineage>
</organism>
<evidence type="ECO:0000256" key="9">
    <source>
        <dbReference type="SAM" id="Phobius"/>
    </source>
</evidence>
<keyword evidence="6 9" id="KW-0472">Membrane</keyword>
<dbReference type="Proteomes" id="UP001597229">
    <property type="component" value="Unassembled WGS sequence"/>
</dbReference>
<keyword evidence="7 11" id="KW-0012">Acyltransferase</keyword>
<feature type="transmembrane region" description="Helical" evidence="9">
    <location>
        <begin position="44"/>
        <end position="66"/>
    </location>
</feature>
<sequence length="602" mass="64353">MRTVSRTAAGTPTVRPRNLALDGLRGVAVIAVVAYHLAPGRVPGGFLGVDMFFVLSGFLITASLTAELDTTGRAGLARFWRRRARRILPALLAVLVAVTAVAGVVGGALETRLRQQLLASLTFSSNWYQAGVPTSYADRYQAPVLQHLWSLAVEEQFYLVWPLLLGLILAATRGRQHATRLVVVLVLAGASVLAMAIGHLAGVSLNRLYFGTDTHGFALLIGAAGALATARLERRRARLRRAALLAWVGVVLGLLLMPWDAPVTYLGGAALVALGTTLVVVHLNDGSSALTRALEWEPLGWAGRRSYGIYLWHWPVIVLLLQVAPDVPVALVAVPLTVGLAALSWRYVESPFQRDGYRATADRLVQIVRGRRLVSLVAGAAVGALVVSAVGAGLLNSRDHSVLQQQLDAGEAAIAAHQADLAAHPPVPRPNPTRDPWQSPAPRNGRDVTVIGDSVTVAAAPALYRRMHRIDIEAHVGMQMSELRRKIAVLRRSGRLRPVIVVALGTNGDFAPSQLADALAAAGPGHRFVLVTASGPRPWIAPANAKLRRYARGHHNARVADWNALRPQVQDFAADRVHPGPQGGAVLARLVATTVASFYRGV</sequence>
<evidence type="ECO:0000256" key="1">
    <source>
        <dbReference type="ARBA" id="ARBA00004651"/>
    </source>
</evidence>
<comment type="caution">
    <text evidence="11">The sequence shown here is derived from an EMBL/GenBank/DDBJ whole genome shotgun (WGS) entry which is preliminary data.</text>
</comment>
<evidence type="ECO:0000256" key="4">
    <source>
        <dbReference type="ARBA" id="ARBA00022692"/>
    </source>
</evidence>
<feature type="transmembrane region" description="Helical" evidence="9">
    <location>
        <begin position="307"/>
        <end position="324"/>
    </location>
</feature>
<dbReference type="InterPro" id="IPR036514">
    <property type="entry name" value="SGNH_hydro_sf"/>
</dbReference>
<comment type="subcellular location">
    <subcellularLocation>
        <location evidence="1">Cell membrane</location>
        <topology evidence="1">Multi-pass membrane protein</topology>
    </subcellularLocation>
</comment>
<name>A0ABW3VY27_9ACTN</name>
<protein>
    <submittedName>
        <fullName evidence="11">Acyltransferase family protein</fullName>
    </submittedName>
</protein>
<feature type="transmembrane region" description="Helical" evidence="9">
    <location>
        <begin position="265"/>
        <end position="286"/>
    </location>
</feature>
<dbReference type="Pfam" id="PF01757">
    <property type="entry name" value="Acyl_transf_3"/>
    <property type="match status" value="1"/>
</dbReference>
<dbReference type="InterPro" id="IPR002656">
    <property type="entry name" value="Acyl_transf_3_dom"/>
</dbReference>
<evidence type="ECO:0000256" key="6">
    <source>
        <dbReference type="ARBA" id="ARBA00023136"/>
    </source>
</evidence>
<feature type="transmembrane region" description="Helical" evidence="9">
    <location>
        <begin position="330"/>
        <end position="348"/>
    </location>
</feature>
<keyword evidence="2" id="KW-1003">Cell membrane</keyword>
<dbReference type="Gene3D" id="3.40.50.1110">
    <property type="entry name" value="SGNH hydrolase"/>
    <property type="match status" value="1"/>
</dbReference>
<feature type="transmembrane region" description="Helical" evidence="9">
    <location>
        <begin position="157"/>
        <end position="174"/>
    </location>
</feature>
<accession>A0ABW3VY27</accession>
<keyword evidence="3" id="KW-0808">Transferase</keyword>
<gene>
    <name evidence="11" type="ORF">ACFQ3F_07735</name>
</gene>
<dbReference type="EMBL" id="JBHTLX010000008">
    <property type="protein sequence ID" value="MFD1247675.1"/>
    <property type="molecule type" value="Genomic_DNA"/>
</dbReference>
<proteinExistence type="predicted"/>
<dbReference type="RefSeq" id="WP_367920928.1">
    <property type="nucleotide sequence ID" value="NZ_BAABAC010000037.1"/>
</dbReference>
<keyword evidence="4 9" id="KW-0812">Transmembrane</keyword>
<feature type="transmembrane region" description="Helical" evidence="9">
    <location>
        <begin position="242"/>
        <end position="259"/>
    </location>
</feature>
<dbReference type="InterPro" id="IPR050879">
    <property type="entry name" value="Acyltransferase_3"/>
</dbReference>
<dbReference type="SUPFAM" id="SSF52266">
    <property type="entry name" value="SGNH hydrolase"/>
    <property type="match status" value="1"/>
</dbReference>
<evidence type="ECO:0000256" key="8">
    <source>
        <dbReference type="SAM" id="MobiDB-lite"/>
    </source>
</evidence>
<evidence type="ECO:0000259" key="10">
    <source>
        <dbReference type="Pfam" id="PF01757"/>
    </source>
</evidence>
<evidence type="ECO:0000313" key="12">
    <source>
        <dbReference type="Proteomes" id="UP001597229"/>
    </source>
</evidence>
<feature type="transmembrane region" description="Helical" evidence="9">
    <location>
        <begin position="87"/>
        <end position="109"/>
    </location>
</feature>
<dbReference type="GO" id="GO:0016746">
    <property type="term" value="F:acyltransferase activity"/>
    <property type="evidence" value="ECO:0007669"/>
    <property type="project" value="UniProtKB-KW"/>
</dbReference>
<evidence type="ECO:0000313" key="11">
    <source>
        <dbReference type="EMBL" id="MFD1247675.1"/>
    </source>
</evidence>